<accession>A0ABD0SID1</accession>
<comment type="caution">
    <text evidence="1">The sequence shown here is derived from an EMBL/GenBank/DDBJ whole genome shotgun (WGS) entry which is preliminary data.</text>
</comment>
<sequence length="621" mass="70371">MSLLLKSVWQNVLRSSPLSRTMKSRSLVSSVSEVTRARSPDAVMARLKTAPSAAEVLAAVQTHLPVMTHKHMLQALRSLFELHKAGKMEQDPQHIIKNPAFSVLCQNFKKHARALEINEAIEATKVLSYLQVPVDSLIVQTMLQLIRYNINFISVRQIMFLDFLLSRYDCKNHLVDALKLALPLAFQIRLPLELDNEDLPLLRDMLAYCCSHDLPDRCVNNIVTGLLLHDQTIDAQNAKSIIWSLCQVNCTEEVFPTRVQLLHICYDILTQSLNELTYDDVLRTAAKIKGRVLEKHPEYYHEQLMDALANYVVQHKIDFEKSLLLARVLSRLAHTHLGLVEYLCQVAAADPTILSKARTNILFGFINCLSNNNYTPNADQWKELRKHISRNPVLDGKNFALPWTKLCLELASLGHYEDKLLERVFSKEFLKEYLSRENNTLDYLQLLTLHEAVRCFHNQEYSLPAETLEKAKSLYPLHSLTEQLEEHLAMGLGGKEFVTKHVVLPNGIIADVLTCLKGGYPVPLAVPAGFYDKVPIEQLNLPTGGVVVCIMNFNHGCFSMNSNRLRGTFRLVLDIVEKLGYVAVGVNTHEWLHAPAHERAPYLVREVAYKCGEIGMKLTAT</sequence>
<organism evidence="1 2">
    <name type="scientific">Loxostege sticticalis</name>
    <name type="common">Beet webworm moth</name>
    <dbReference type="NCBI Taxonomy" id="481309"/>
    <lineage>
        <taxon>Eukaryota</taxon>
        <taxon>Metazoa</taxon>
        <taxon>Ecdysozoa</taxon>
        <taxon>Arthropoda</taxon>
        <taxon>Hexapoda</taxon>
        <taxon>Insecta</taxon>
        <taxon>Pterygota</taxon>
        <taxon>Neoptera</taxon>
        <taxon>Endopterygota</taxon>
        <taxon>Lepidoptera</taxon>
        <taxon>Glossata</taxon>
        <taxon>Ditrysia</taxon>
        <taxon>Pyraloidea</taxon>
        <taxon>Crambidae</taxon>
        <taxon>Pyraustinae</taxon>
        <taxon>Loxostege</taxon>
    </lineage>
</organism>
<proteinExistence type="predicted"/>
<dbReference type="EMBL" id="JBEDNZ010000020">
    <property type="protein sequence ID" value="KAL0819346.1"/>
    <property type="molecule type" value="Genomic_DNA"/>
</dbReference>
<dbReference type="EMBL" id="JBEDNZ010000020">
    <property type="protein sequence ID" value="KAL0819347.1"/>
    <property type="molecule type" value="Genomic_DNA"/>
</dbReference>
<dbReference type="Proteomes" id="UP001549921">
    <property type="component" value="Unassembled WGS sequence"/>
</dbReference>
<evidence type="ECO:0000313" key="1">
    <source>
        <dbReference type="EMBL" id="KAL0819347.1"/>
    </source>
</evidence>
<name>A0ABD0SID1_LOXSC</name>
<protein>
    <recommendedName>
        <fullName evidence="3">RAP domain-containing protein</fullName>
    </recommendedName>
</protein>
<gene>
    <name evidence="1" type="ORF">ABMA28_007473</name>
</gene>
<evidence type="ECO:0008006" key="3">
    <source>
        <dbReference type="Google" id="ProtNLM"/>
    </source>
</evidence>
<reference evidence="1 2" key="1">
    <citation type="submission" date="2024-06" db="EMBL/GenBank/DDBJ databases">
        <title>A chromosome-level genome assembly of beet webworm, Loxostege sticticalis.</title>
        <authorList>
            <person name="Zhang Y."/>
        </authorList>
    </citation>
    <scope>NUCLEOTIDE SEQUENCE [LARGE SCALE GENOMIC DNA]</scope>
    <source>
        <strain evidence="1">AQ028</strain>
        <tissue evidence="1">Male pupae</tissue>
    </source>
</reference>
<evidence type="ECO:0000313" key="2">
    <source>
        <dbReference type="Proteomes" id="UP001549921"/>
    </source>
</evidence>
<dbReference type="AlphaFoldDB" id="A0ABD0SID1"/>